<evidence type="ECO:0000313" key="3">
    <source>
        <dbReference type="Proteomes" id="UP001056384"/>
    </source>
</evidence>
<feature type="region of interest" description="Disordered" evidence="1">
    <location>
        <begin position="1"/>
        <end position="20"/>
    </location>
</feature>
<evidence type="ECO:0000313" key="2">
    <source>
        <dbReference type="EMBL" id="USW54725.1"/>
    </source>
</evidence>
<dbReference type="AlphaFoldDB" id="A0A9Q9AT90"/>
<proteinExistence type="predicted"/>
<sequence length="353" mass="40002">MAPHHAPHMRAKQKAIDDAAAQSNGWSSSDAWADSAYMGTQHRQPVPIDSRTANALAVQEAILWQNGRGLPADRKLVFMEGNYDLPLARVKSVLEPLELWDVACRAAVTDEDSSKDKNALYILHHFVDRHFCQKWDISLYSSSFEILKKVEAGCKPFRLMDLPQEVVETIGEYIGASLIDSTKDKPMKIYNAIAGGAQYFESHKVRSTKTASPPFKSRSVHSLVSVSRDLRDTFTKAYFAENHFALNYRCSVWEPQCDNISNMLEMVTDLGMKYLKHVRSFQVAVGLQKGTFYATSFHELRISFDDKSGLKCCHRRCRVDMLSILVGPGVVQPFELPEFVELTELTLFMERNR</sequence>
<name>A0A9Q9AT90_9PEZI</name>
<feature type="compositionally biased region" description="Basic residues" evidence="1">
    <location>
        <begin position="1"/>
        <end position="13"/>
    </location>
</feature>
<reference evidence="2" key="1">
    <citation type="submission" date="2022-06" db="EMBL/GenBank/DDBJ databases">
        <title>Complete genome sequences of two strains of the flax pathogen Septoria linicola.</title>
        <authorList>
            <person name="Lapalu N."/>
            <person name="Simon A."/>
            <person name="Demenou B."/>
            <person name="Paumier D."/>
            <person name="Guillot M.-P."/>
            <person name="Gout L."/>
            <person name="Valade R."/>
        </authorList>
    </citation>
    <scope>NUCLEOTIDE SEQUENCE</scope>
    <source>
        <strain evidence="2">SE15195</strain>
    </source>
</reference>
<organism evidence="2 3">
    <name type="scientific">Septoria linicola</name>
    <dbReference type="NCBI Taxonomy" id="215465"/>
    <lineage>
        <taxon>Eukaryota</taxon>
        <taxon>Fungi</taxon>
        <taxon>Dikarya</taxon>
        <taxon>Ascomycota</taxon>
        <taxon>Pezizomycotina</taxon>
        <taxon>Dothideomycetes</taxon>
        <taxon>Dothideomycetidae</taxon>
        <taxon>Mycosphaerellales</taxon>
        <taxon>Mycosphaerellaceae</taxon>
        <taxon>Septoria</taxon>
    </lineage>
</organism>
<dbReference type="EMBL" id="CP099423">
    <property type="protein sequence ID" value="USW54725.1"/>
    <property type="molecule type" value="Genomic_DNA"/>
</dbReference>
<keyword evidence="3" id="KW-1185">Reference proteome</keyword>
<accession>A0A9Q9AT90</accession>
<protein>
    <submittedName>
        <fullName evidence="2">Uncharacterized protein</fullName>
    </submittedName>
</protein>
<dbReference type="Proteomes" id="UP001056384">
    <property type="component" value="Chromosome 6"/>
</dbReference>
<evidence type="ECO:0000256" key="1">
    <source>
        <dbReference type="SAM" id="MobiDB-lite"/>
    </source>
</evidence>
<gene>
    <name evidence="2" type="ORF">Slin15195_G080440</name>
</gene>